<feature type="transmembrane region" description="Helical" evidence="7">
    <location>
        <begin position="217"/>
        <end position="238"/>
    </location>
</feature>
<evidence type="ECO:0000256" key="3">
    <source>
        <dbReference type="ARBA" id="ARBA00022475"/>
    </source>
</evidence>
<organism evidence="9 10">
    <name type="scientific">Desulfotalea psychrophila</name>
    <dbReference type="NCBI Taxonomy" id="84980"/>
    <lineage>
        <taxon>Bacteria</taxon>
        <taxon>Pseudomonadati</taxon>
        <taxon>Thermodesulfobacteriota</taxon>
        <taxon>Desulfobulbia</taxon>
        <taxon>Desulfobulbales</taxon>
        <taxon>Desulfocapsaceae</taxon>
        <taxon>Desulfotalea</taxon>
    </lineage>
</organism>
<evidence type="ECO:0000256" key="1">
    <source>
        <dbReference type="ARBA" id="ARBA00004651"/>
    </source>
</evidence>
<evidence type="ECO:0000256" key="7">
    <source>
        <dbReference type="RuleBase" id="RU363032"/>
    </source>
</evidence>
<accession>A0ABS3ATI4</accession>
<evidence type="ECO:0000313" key="9">
    <source>
        <dbReference type="EMBL" id="MBN4068406.1"/>
    </source>
</evidence>
<evidence type="ECO:0000256" key="6">
    <source>
        <dbReference type="ARBA" id="ARBA00023136"/>
    </source>
</evidence>
<feature type="transmembrane region" description="Helical" evidence="7">
    <location>
        <begin position="169"/>
        <end position="197"/>
    </location>
</feature>
<evidence type="ECO:0000256" key="4">
    <source>
        <dbReference type="ARBA" id="ARBA00022692"/>
    </source>
</evidence>
<dbReference type="Proteomes" id="UP000717534">
    <property type="component" value="Unassembled WGS sequence"/>
</dbReference>
<comment type="subcellular location">
    <subcellularLocation>
        <location evidence="1 7">Cell membrane</location>
        <topology evidence="1 7">Multi-pass membrane protein</topology>
    </subcellularLocation>
</comment>
<keyword evidence="6 7" id="KW-0472">Membrane</keyword>
<dbReference type="SUPFAM" id="SSF161098">
    <property type="entry name" value="MetI-like"/>
    <property type="match status" value="1"/>
</dbReference>
<dbReference type="CDD" id="cd06261">
    <property type="entry name" value="TM_PBP2"/>
    <property type="match status" value="1"/>
</dbReference>
<comment type="similarity">
    <text evidence="7">Belongs to the binding-protein-dependent transport system permease family.</text>
</comment>
<feature type="transmembrane region" description="Helical" evidence="7">
    <location>
        <begin position="138"/>
        <end position="157"/>
    </location>
</feature>
<dbReference type="InterPro" id="IPR000515">
    <property type="entry name" value="MetI-like"/>
</dbReference>
<feature type="transmembrane region" description="Helical" evidence="7">
    <location>
        <begin position="321"/>
        <end position="340"/>
    </location>
</feature>
<gene>
    <name evidence="9" type="ORF">JYU06_02630</name>
</gene>
<keyword evidence="5 7" id="KW-1133">Transmembrane helix</keyword>
<protein>
    <submittedName>
        <fullName evidence="9">ABC transporter permease</fullName>
    </submittedName>
</protein>
<comment type="caution">
    <text evidence="9">The sequence shown here is derived from an EMBL/GenBank/DDBJ whole genome shotgun (WGS) entry which is preliminary data.</text>
</comment>
<feature type="transmembrane region" description="Helical" evidence="7">
    <location>
        <begin position="44"/>
        <end position="64"/>
    </location>
</feature>
<keyword evidence="10" id="KW-1185">Reference proteome</keyword>
<sequence>MDMVGQSPPTLKSGHGNKRSPEIKQIIMESSSITHFFIHKTLRLGLTLALVSMLAFTLVSLSPIDPVTAYIGMDRMQISPEQESKIIARWGLDKAPLERFFIWCKNVAQGDLGVSMIFNEPVTEVISKRFLTSLNLMALAWFVSGILGFILGVLAGMRHNSLLDRGIRLYAYIMASTPSFWMGMVLLSIFSVSLGWTPICGAYPPGTIDTDATLWQRFHHLLLPAATLSLVGVAQIALHTREKMIDAMNSDYALFAASQGESRTGIAIHHALRNVALPAITLQFASLGELFGGSILAEQVFSYPGLGKATVEAGIRGDVPLLLGITLFSAVFVFCGNAIADLLYSTFDPRIKQNCEEQHLC</sequence>
<reference evidence="9 10" key="1">
    <citation type="submission" date="2021-02" db="EMBL/GenBank/DDBJ databases">
        <title>Activity-based single-cell genomes from oceanic crustal fluid captures similar information to metagenomic and metatranscriptomic surveys with orders of magnitude less sampling.</title>
        <authorList>
            <person name="D'Angelo T.S."/>
            <person name="Orcutt B.N."/>
        </authorList>
    </citation>
    <scope>NUCLEOTIDE SEQUENCE [LARGE SCALE GENOMIC DNA]</scope>
    <source>
        <strain evidence="9">AH-315-G02</strain>
    </source>
</reference>
<name>A0ABS3ATI4_9BACT</name>
<dbReference type="PANTHER" id="PTHR43163:SF6">
    <property type="entry name" value="DIPEPTIDE TRANSPORT SYSTEM PERMEASE PROTEIN DPPB-RELATED"/>
    <property type="match status" value="1"/>
</dbReference>
<keyword evidence="3" id="KW-1003">Cell membrane</keyword>
<evidence type="ECO:0000313" key="10">
    <source>
        <dbReference type="Proteomes" id="UP000717534"/>
    </source>
</evidence>
<evidence type="ECO:0000256" key="2">
    <source>
        <dbReference type="ARBA" id="ARBA00022448"/>
    </source>
</evidence>
<dbReference type="EMBL" id="JAFITO010000014">
    <property type="protein sequence ID" value="MBN4068406.1"/>
    <property type="molecule type" value="Genomic_DNA"/>
</dbReference>
<dbReference type="PANTHER" id="PTHR43163">
    <property type="entry name" value="DIPEPTIDE TRANSPORT SYSTEM PERMEASE PROTEIN DPPB-RELATED"/>
    <property type="match status" value="1"/>
</dbReference>
<dbReference type="Gene3D" id="1.10.3720.10">
    <property type="entry name" value="MetI-like"/>
    <property type="match status" value="1"/>
</dbReference>
<dbReference type="PROSITE" id="PS50928">
    <property type="entry name" value="ABC_TM1"/>
    <property type="match status" value="1"/>
</dbReference>
<dbReference type="Pfam" id="PF00528">
    <property type="entry name" value="BPD_transp_1"/>
    <property type="match status" value="1"/>
</dbReference>
<evidence type="ECO:0000259" key="8">
    <source>
        <dbReference type="PROSITE" id="PS50928"/>
    </source>
</evidence>
<evidence type="ECO:0000256" key="5">
    <source>
        <dbReference type="ARBA" id="ARBA00022989"/>
    </source>
</evidence>
<proteinExistence type="inferred from homology"/>
<dbReference type="InterPro" id="IPR035906">
    <property type="entry name" value="MetI-like_sf"/>
</dbReference>
<keyword evidence="4 7" id="KW-0812">Transmembrane</keyword>
<feature type="domain" description="ABC transmembrane type-1" evidence="8">
    <location>
        <begin position="130"/>
        <end position="344"/>
    </location>
</feature>
<keyword evidence="2 7" id="KW-0813">Transport</keyword>